<sequence>MRASLCRLAANVALLGLASAQTTEPQDGLEVALLNYPDLSLFRSLLGQAPESLENVLSDDTNNITVLVPTNEAINAYLTASGLSNITELKSDDIETFFSYQILAVSLKGADFDDPNGMTVPTLLQGDKFNNRSAGPMLEQQYGERATGQVVFATHKDKSARRVKRQDAGPVVNIRAGLAQDVGMTAVDVKWGTKGINTFQVVDSVLVPPKNCSTTIRSFSDDRLTSMDDALKKSGLWPRIDTSSNVTCLAPSTEAFKNAGDPQVSGSKSEVGGVVLHHTLGQVAYSNFLEDGMVFESLNNTKITVTFKGDDIYFNNAKLIEANVLTNNGLLHILDSVIETDNSVSGKSSGTSSTSAEVPSGTSTEAPSSTSSSASSASETNAANALAISYSGVVAVAAGFLLL</sequence>
<protein>
    <recommendedName>
        <fullName evidence="3">FAS1 domain-containing protein</fullName>
    </recommendedName>
</protein>
<reference evidence="4" key="1">
    <citation type="submission" date="2020-03" db="EMBL/GenBank/DDBJ databases">
        <title>Draft Genome Sequence of Cylindrodendrum hubeiense.</title>
        <authorList>
            <person name="Buettner E."/>
            <person name="Kellner H."/>
        </authorList>
    </citation>
    <scope>NUCLEOTIDE SEQUENCE</scope>
    <source>
        <strain evidence="4">IHI 201604</strain>
    </source>
</reference>
<dbReference type="SUPFAM" id="SSF82153">
    <property type="entry name" value="FAS1 domain"/>
    <property type="match status" value="2"/>
</dbReference>
<organism evidence="4 5">
    <name type="scientific">Cylindrodendrum hubeiense</name>
    <dbReference type="NCBI Taxonomy" id="595255"/>
    <lineage>
        <taxon>Eukaryota</taxon>
        <taxon>Fungi</taxon>
        <taxon>Dikarya</taxon>
        <taxon>Ascomycota</taxon>
        <taxon>Pezizomycotina</taxon>
        <taxon>Sordariomycetes</taxon>
        <taxon>Hypocreomycetidae</taxon>
        <taxon>Hypocreales</taxon>
        <taxon>Nectriaceae</taxon>
        <taxon>Cylindrodendrum</taxon>
    </lineage>
</organism>
<evidence type="ECO:0000313" key="5">
    <source>
        <dbReference type="Proteomes" id="UP000722485"/>
    </source>
</evidence>
<feature type="domain" description="FAS1" evidence="3">
    <location>
        <begin position="26"/>
        <end position="206"/>
    </location>
</feature>
<evidence type="ECO:0000256" key="2">
    <source>
        <dbReference type="SAM" id="SignalP"/>
    </source>
</evidence>
<dbReference type="OrthoDB" id="286301at2759"/>
<dbReference type="Pfam" id="PF02469">
    <property type="entry name" value="Fasciclin"/>
    <property type="match status" value="2"/>
</dbReference>
<dbReference type="Proteomes" id="UP000722485">
    <property type="component" value="Unassembled WGS sequence"/>
</dbReference>
<proteinExistence type="predicted"/>
<keyword evidence="2" id="KW-0732">Signal</keyword>
<feature type="domain" description="FAS1" evidence="3">
    <location>
        <begin position="211"/>
        <end position="338"/>
    </location>
</feature>
<feature type="region of interest" description="Disordered" evidence="1">
    <location>
        <begin position="342"/>
        <end position="376"/>
    </location>
</feature>
<keyword evidence="5" id="KW-1185">Reference proteome</keyword>
<dbReference type="InterPro" id="IPR000782">
    <property type="entry name" value="FAS1_domain"/>
</dbReference>
<dbReference type="PANTHER" id="PTHR10900:SF77">
    <property type="entry name" value="FI19380P1"/>
    <property type="match status" value="1"/>
</dbReference>
<dbReference type="EMBL" id="JAANBB010000042">
    <property type="protein sequence ID" value="KAF7553714.1"/>
    <property type="molecule type" value="Genomic_DNA"/>
</dbReference>
<accession>A0A9P5HAV9</accession>
<dbReference type="Gene3D" id="2.30.180.10">
    <property type="entry name" value="FAS1 domain"/>
    <property type="match status" value="2"/>
</dbReference>
<dbReference type="PROSITE" id="PS50213">
    <property type="entry name" value="FAS1"/>
    <property type="match status" value="2"/>
</dbReference>
<dbReference type="InterPro" id="IPR050904">
    <property type="entry name" value="Adhesion/Biosynth-related"/>
</dbReference>
<feature type="compositionally biased region" description="Low complexity" evidence="1">
    <location>
        <begin position="343"/>
        <end position="376"/>
    </location>
</feature>
<feature type="signal peptide" evidence="2">
    <location>
        <begin position="1"/>
        <end position="20"/>
    </location>
</feature>
<evidence type="ECO:0000259" key="3">
    <source>
        <dbReference type="PROSITE" id="PS50213"/>
    </source>
</evidence>
<comment type="caution">
    <text evidence="4">The sequence shown here is derived from an EMBL/GenBank/DDBJ whole genome shotgun (WGS) entry which is preliminary data.</text>
</comment>
<dbReference type="InterPro" id="IPR036378">
    <property type="entry name" value="FAS1_dom_sf"/>
</dbReference>
<evidence type="ECO:0000313" key="4">
    <source>
        <dbReference type="EMBL" id="KAF7553714.1"/>
    </source>
</evidence>
<gene>
    <name evidence="4" type="ORF">G7Z17_g3465</name>
</gene>
<dbReference type="PANTHER" id="PTHR10900">
    <property type="entry name" value="PERIOSTIN-RELATED"/>
    <property type="match status" value="1"/>
</dbReference>
<feature type="chain" id="PRO_5040345140" description="FAS1 domain-containing protein" evidence="2">
    <location>
        <begin position="21"/>
        <end position="403"/>
    </location>
</feature>
<name>A0A9P5HAV9_9HYPO</name>
<dbReference type="AlphaFoldDB" id="A0A9P5HAV9"/>
<evidence type="ECO:0000256" key="1">
    <source>
        <dbReference type="SAM" id="MobiDB-lite"/>
    </source>
</evidence>
<dbReference type="SMART" id="SM00554">
    <property type="entry name" value="FAS1"/>
    <property type="match status" value="1"/>
</dbReference>